<dbReference type="Pfam" id="PF09407">
    <property type="entry name" value="AbiEi_1"/>
    <property type="match status" value="1"/>
</dbReference>
<feature type="domain" description="AbiEi antitoxin C-terminal" evidence="2">
    <location>
        <begin position="92"/>
        <end position="166"/>
    </location>
</feature>
<dbReference type="InterPro" id="IPR018547">
    <property type="entry name" value="AbiEi_C"/>
</dbReference>
<protein>
    <recommendedName>
        <fullName evidence="2">AbiEi antitoxin C-terminal domain-containing protein</fullName>
    </recommendedName>
</protein>
<proteinExistence type="predicted"/>
<organism evidence="3 4">
    <name type="scientific">Microbacterium foliorum</name>
    <dbReference type="NCBI Taxonomy" id="104336"/>
    <lineage>
        <taxon>Bacteria</taxon>
        <taxon>Bacillati</taxon>
        <taxon>Actinomycetota</taxon>
        <taxon>Actinomycetes</taxon>
        <taxon>Micrococcales</taxon>
        <taxon>Microbacteriaceae</taxon>
        <taxon>Microbacterium</taxon>
    </lineage>
</organism>
<evidence type="ECO:0000313" key="4">
    <source>
        <dbReference type="Proteomes" id="UP000316125"/>
    </source>
</evidence>
<accession>A0A4Y5YPX0</accession>
<evidence type="ECO:0000313" key="3">
    <source>
        <dbReference type="EMBL" id="QDE34911.1"/>
    </source>
</evidence>
<evidence type="ECO:0000259" key="2">
    <source>
        <dbReference type="Pfam" id="PF09407"/>
    </source>
</evidence>
<feature type="region of interest" description="Disordered" evidence="1">
    <location>
        <begin position="1"/>
        <end position="32"/>
    </location>
</feature>
<gene>
    <name evidence="3" type="ORF">FIV50_08975</name>
</gene>
<dbReference type="EMBL" id="CP041040">
    <property type="protein sequence ID" value="QDE34911.1"/>
    <property type="molecule type" value="Genomic_DNA"/>
</dbReference>
<feature type="compositionally biased region" description="Basic and acidic residues" evidence="1">
    <location>
        <begin position="17"/>
        <end position="31"/>
    </location>
</feature>
<sequence length="219" mass="23457">MLSKRDVPGSAHSAADLLHRSPERLGSRDAPRQTGVMHPAFLYLPGDRLTVPELSAARLDGHVVDLGEGYIPADLVESPSARAAAIASLVPVDTAASGPSAAWVHGAGDGPPARHHVRRAVSHRIRPALPSRVILHDTALPRAHVVLIGGVPVMTPERTMVDLALGLHRDESLRRWMLLLAHAEPRLVPAALVALDTMIRVPGKRAGRGALERLLVRTR</sequence>
<reference evidence="3 4" key="1">
    <citation type="submission" date="2019-06" db="EMBL/GenBank/DDBJ databases">
        <title>Complete genome of Microbacterium foliorum M2.</title>
        <authorList>
            <person name="Cao G."/>
        </authorList>
    </citation>
    <scope>NUCLEOTIDE SEQUENCE [LARGE SCALE GENOMIC DNA]</scope>
    <source>
        <strain evidence="3 4">M2</strain>
    </source>
</reference>
<dbReference type="Proteomes" id="UP000316125">
    <property type="component" value="Chromosome"/>
</dbReference>
<evidence type="ECO:0000256" key="1">
    <source>
        <dbReference type="SAM" id="MobiDB-lite"/>
    </source>
</evidence>
<name>A0A4Y5YPX0_9MICO</name>
<dbReference type="OrthoDB" id="4802815at2"/>
<dbReference type="AlphaFoldDB" id="A0A4Y5YPX0"/>